<reference evidence="2 3" key="1">
    <citation type="submission" date="2019-05" db="EMBL/GenBank/DDBJ databases">
        <title>Another draft genome of Portunus trituberculatus and its Hox gene families provides insights of decapod evolution.</title>
        <authorList>
            <person name="Jeong J.-H."/>
            <person name="Song I."/>
            <person name="Kim S."/>
            <person name="Choi T."/>
            <person name="Kim D."/>
            <person name="Ryu S."/>
            <person name="Kim W."/>
        </authorList>
    </citation>
    <scope>NUCLEOTIDE SEQUENCE [LARGE SCALE GENOMIC DNA]</scope>
    <source>
        <tissue evidence="2">Muscle</tissue>
    </source>
</reference>
<name>A0A5B7GKV7_PORTR</name>
<sequence>MSRVQVSAPTGEASRRGALTLGKLHIFLSSTSNASSVFPDYFCRRSSVRRRSLEGRSWAALPLPHPAPPRPAPPRPALVTQALGMNYSLKSVDTKCHEPGKSRARGKNKSPVK</sequence>
<feature type="region of interest" description="Disordered" evidence="1">
    <location>
        <begin position="91"/>
        <end position="113"/>
    </location>
</feature>
<feature type="compositionally biased region" description="Basic residues" evidence="1">
    <location>
        <begin position="102"/>
        <end position="113"/>
    </location>
</feature>
<evidence type="ECO:0000256" key="1">
    <source>
        <dbReference type="SAM" id="MobiDB-lite"/>
    </source>
</evidence>
<evidence type="ECO:0000313" key="3">
    <source>
        <dbReference type="Proteomes" id="UP000324222"/>
    </source>
</evidence>
<comment type="caution">
    <text evidence="2">The sequence shown here is derived from an EMBL/GenBank/DDBJ whole genome shotgun (WGS) entry which is preliminary data.</text>
</comment>
<dbReference type="EMBL" id="VSRR010015161">
    <property type="protein sequence ID" value="MPC57887.1"/>
    <property type="molecule type" value="Genomic_DNA"/>
</dbReference>
<keyword evidence="3" id="KW-1185">Reference proteome</keyword>
<protein>
    <submittedName>
        <fullName evidence="2">Uncharacterized protein</fullName>
    </submittedName>
</protein>
<evidence type="ECO:0000313" key="2">
    <source>
        <dbReference type="EMBL" id="MPC57887.1"/>
    </source>
</evidence>
<proteinExistence type="predicted"/>
<gene>
    <name evidence="2" type="ORF">E2C01_051877</name>
</gene>
<dbReference type="Proteomes" id="UP000324222">
    <property type="component" value="Unassembled WGS sequence"/>
</dbReference>
<accession>A0A5B7GKV7</accession>
<dbReference type="AlphaFoldDB" id="A0A5B7GKV7"/>
<feature type="compositionally biased region" description="Basic and acidic residues" evidence="1">
    <location>
        <begin position="92"/>
        <end position="101"/>
    </location>
</feature>
<organism evidence="2 3">
    <name type="scientific">Portunus trituberculatus</name>
    <name type="common">Swimming crab</name>
    <name type="synonym">Neptunus trituberculatus</name>
    <dbReference type="NCBI Taxonomy" id="210409"/>
    <lineage>
        <taxon>Eukaryota</taxon>
        <taxon>Metazoa</taxon>
        <taxon>Ecdysozoa</taxon>
        <taxon>Arthropoda</taxon>
        <taxon>Crustacea</taxon>
        <taxon>Multicrustacea</taxon>
        <taxon>Malacostraca</taxon>
        <taxon>Eumalacostraca</taxon>
        <taxon>Eucarida</taxon>
        <taxon>Decapoda</taxon>
        <taxon>Pleocyemata</taxon>
        <taxon>Brachyura</taxon>
        <taxon>Eubrachyura</taxon>
        <taxon>Portunoidea</taxon>
        <taxon>Portunidae</taxon>
        <taxon>Portuninae</taxon>
        <taxon>Portunus</taxon>
    </lineage>
</organism>